<dbReference type="EMBL" id="KI301008">
    <property type="protein sequence ID" value="ERZ95739.1"/>
    <property type="molecule type" value="Genomic_DNA"/>
</dbReference>
<proteinExistence type="predicted"/>
<feature type="compositionally biased region" description="Basic and acidic residues" evidence="1">
    <location>
        <begin position="72"/>
        <end position="86"/>
    </location>
</feature>
<feature type="region of interest" description="Disordered" evidence="1">
    <location>
        <begin position="72"/>
        <end position="93"/>
    </location>
</feature>
<gene>
    <name evidence="2" type="ORF">GLOINDRAFT_13327</name>
</gene>
<dbReference type="HOGENOM" id="CLU_2122381_0_0_1"/>
<sequence length="114" mass="13181">MKVGTNFEIWLNLVRTEQLADYKKDSTICEKEKKFMKEVKLNIVKAYFSGVDENLKDFIADDDKIESVEKINEIDTESESEKKSDSESISSCNAAEKRKFEDNIMIIYTHINTG</sequence>
<evidence type="ECO:0000313" key="2">
    <source>
        <dbReference type="EMBL" id="ERZ95739.1"/>
    </source>
</evidence>
<organism evidence="2">
    <name type="scientific">Rhizophagus irregularis (strain DAOM 181602 / DAOM 197198 / MUCL 43194)</name>
    <name type="common">Arbuscular mycorrhizal fungus</name>
    <name type="synonym">Glomus intraradices</name>
    <dbReference type="NCBI Taxonomy" id="747089"/>
    <lineage>
        <taxon>Eukaryota</taxon>
        <taxon>Fungi</taxon>
        <taxon>Fungi incertae sedis</taxon>
        <taxon>Mucoromycota</taxon>
        <taxon>Glomeromycotina</taxon>
        <taxon>Glomeromycetes</taxon>
        <taxon>Glomerales</taxon>
        <taxon>Glomeraceae</taxon>
        <taxon>Rhizophagus</taxon>
    </lineage>
</organism>
<protein>
    <submittedName>
        <fullName evidence="2">Uncharacterized protein</fullName>
    </submittedName>
</protein>
<dbReference type="AlphaFoldDB" id="U9SIQ7"/>
<name>U9SIQ7_RHIID</name>
<evidence type="ECO:0000256" key="1">
    <source>
        <dbReference type="SAM" id="MobiDB-lite"/>
    </source>
</evidence>
<dbReference type="VEuPathDB" id="FungiDB:RhiirFUN_008967"/>
<reference evidence="2" key="1">
    <citation type="submission" date="2013-07" db="EMBL/GenBank/DDBJ databases">
        <title>The genome of an arbuscular mycorrhizal fungus provides insights into the evolution of the oldest plant symbiosis.</title>
        <authorList>
            <consortium name="DOE Joint Genome Institute"/>
            <person name="Tisserant E."/>
            <person name="Malbreil M."/>
            <person name="Kuo A."/>
            <person name="Kohler A."/>
            <person name="Symeonidi A."/>
            <person name="Balestrini R."/>
            <person name="Charron P."/>
            <person name="Duensing N."/>
            <person name="Frei-dit-Frey N."/>
            <person name="Gianinazzi-Pearson V."/>
            <person name="Gilbert B."/>
            <person name="Handa Y."/>
            <person name="Hijri M."/>
            <person name="Kaul R."/>
            <person name="Kawaguchi M."/>
            <person name="Krajinski F."/>
            <person name="Lammers P."/>
            <person name="Lapierre D."/>
            <person name="Masclaux F.G."/>
            <person name="Murat C."/>
            <person name="Morin E."/>
            <person name="Ndikumana S."/>
            <person name="Pagni M."/>
            <person name="Petitpierre D."/>
            <person name="Requena N."/>
            <person name="Rosikiewicz P."/>
            <person name="Riley R."/>
            <person name="Saito K."/>
            <person name="San Clemente H."/>
            <person name="Shapiro H."/>
            <person name="van Tuinen D."/>
            <person name="Becard G."/>
            <person name="Bonfante P."/>
            <person name="Paszkowski U."/>
            <person name="Shachar-Hill Y."/>
            <person name="Young J.P."/>
            <person name="Sanders I.R."/>
            <person name="Henrissat B."/>
            <person name="Rensing S.A."/>
            <person name="Grigoriev I.V."/>
            <person name="Corradi N."/>
            <person name="Roux C."/>
            <person name="Martin F."/>
        </authorList>
    </citation>
    <scope>NUCLEOTIDE SEQUENCE</scope>
    <source>
        <strain evidence="2">DAOM 197198</strain>
    </source>
</reference>
<accession>U9SIQ7</accession>